<dbReference type="Proteomes" id="UP000036367">
    <property type="component" value="Unassembled WGS sequence"/>
</dbReference>
<reference evidence="1" key="1">
    <citation type="submission" date="2015-05" db="EMBL/GenBank/DDBJ databases">
        <title>Permanent draft genome of Rhodopirellula islandicus K833.</title>
        <authorList>
            <person name="Kizina J."/>
            <person name="Richter M."/>
            <person name="Glockner F.O."/>
            <person name="Harder J."/>
        </authorList>
    </citation>
    <scope>NUCLEOTIDE SEQUENCE [LARGE SCALE GENOMIC DNA]</scope>
    <source>
        <strain evidence="1">K833</strain>
    </source>
</reference>
<proteinExistence type="predicted"/>
<protein>
    <submittedName>
        <fullName evidence="1">Uncharacterized protein</fullName>
    </submittedName>
</protein>
<keyword evidence="2" id="KW-1185">Reference proteome</keyword>
<dbReference type="AlphaFoldDB" id="A0A0J1BJV1"/>
<evidence type="ECO:0000313" key="1">
    <source>
        <dbReference type="EMBL" id="KLU06831.1"/>
    </source>
</evidence>
<accession>A0A0J1BJV1</accession>
<evidence type="ECO:0000313" key="2">
    <source>
        <dbReference type="Proteomes" id="UP000036367"/>
    </source>
</evidence>
<gene>
    <name evidence="1" type="ORF">RISK_001145</name>
</gene>
<organism evidence="1 2">
    <name type="scientific">Rhodopirellula islandica</name>
    <dbReference type="NCBI Taxonomy" id="595434"/>
    <lineage>
        <taxon>Bacteria</taxon>
        <taxon>Pseudomonadati</taxon>
        <taxon>Planctomycetota</taxon>
        <taxon>Planctomycetia</taxon>
        <taxon>Pirellulales</taxon>
        <taxon>Pirellulaceae</taxon>
        <taxon>Rhodopirellula</taxon>
    </lineage>
</organism>
<dbReference type="EMBL" id="LECT01000010">
    <property type="protein sequence ID" value="KLU06831.1"/>
    <property type="molecule type" value="Genomic_DNA"/>
</dbReference>
<comment type="caution">
    <text evidence="1">The sequence shown here is derived from an EMBL/GenBank/DDBJ whole genome shotgun (WGS) entry which is preliminary data.</text>
</comment>
<name>A0A0J1BJV1_RHOIS</name>
<sequence length="55" mass="6210">MRSHPRIPAFYNCQFALSLFQSRQTPSQYHSSETAQTAWLISSLSAQAQPIQAAR</sequence>